<feature type="non-terminal residue" evidence="4">
    <location>
        <position position="352"/>
    </location>
</feature>
<keyword evidence="1" id="KW-0433">Leucine-rich repeat</keyword>
<name>A0A067EQI2_CITSI</name>
<sequence length="352" mass="39465">TPNLRILKFYRSMNEENKCKVSYFQVPGFTEVRYLHWHRYPLKSLPSNIHPEKLVLLKMPHSNIEQVFDSVQHYLKLNQIITAAFNFFSKTPTPSLTQHLNKLAILNLSGRKNLQSLPARIHLGLLKELNLSGCSKLKRLPEISSGNIETMRLDGTAPEELPSSIECLSKLLHLDLVDCKTLKSLPSGLGKLKSLGILSIDGCSNLQRLPEELGNLQALDSLHAVGTAITEVPPSIVRLKRVRGIYLGRNRGLSLPITFSVDGLQNLLDLSLNDCCIMELPESLGLLSSVRELHLNGNNFERIPESIIQLSNLKSLFIRYCERLQFLPKLPCNLLVGCASLHGTGIIRRFIP</sequence>
<gene>
    <name evidence="4" type="ORF">CISIN_1g0452022mg</name>
</gene>
<dbReference type="Pfam" id="PF00560">
    <property type="entry name" value="LRR_1"/>
    <property type="match status" value="1"/>
</dbReference>
<accession>A0A067EQI2</accession>
<dbReference type="PANTHER" id="PTHR47186:SF3">
    <property type="entry name" value="OS09G0267800 PROTEIN"/>
    <property type="match status" value="1"/>
</dbReference>
<feature type="domain" description="R13L1/DRL21-like LRR repeat region" evidence="3">
    <location>
        <begin position="147"/>
        <end position="203"/>
    </location>
</feature>
<keyword evidence="5" id="KW-1185">Reference proteome</keyword>
<dbReference type="PANTHER" id="PTHR47186">
    <property type="entry name" value="LEUCINE-RICH REPEAT-CONTAINING PROTEIN 57"/>
    <property type="match status" value="1"/>
</dbReference>
<dbReference type="Proteomes" id="UP000027120">
    <property type="component" value="Unassembled WGS sequence"/>
</dbReference>
<dbReference type="GO" id="GO:0035556">
    <property type="term" value="P:intracellular signal transduction"/>
    <property type="evidence" value="ECO:0000318"/>
    <property type="project" value="GO_Central"/>
</dbReference>
<dbReference type="InterPro" id="IPR056789">
    <property type="entry name" value="LRR_R13L1-DRL21"/>
</dbReference>
<reference evidence="4 5" key="1">
    <citation type="submission" date="2014-04" db="EMBL/GenBank/DDBJ databases">
        <authorList>
            <consortium name="International Citrus Genome Consortium"/>
            <person name="Gmitter F."/>
            <person name="Chen C."/>
            <person name="Farmerie W."/>
            <person name="Harkins T."/>
            <person name="Desany B."/>
            <person name="Mohiuddin M."/>
            <person name="Kodira C."/>
            <person name="Borodovsky M."/>
            <person name="Lomsadze A."/>
            <person name="Burns P."/>
            <person name="Jenkins J."/>
            <person name="Prochnik S."/>
            <person name="Shu S."/>
            <person name="Chapman J."/>
            <person name="Pitluck S."/>
            <person name="Schmutz J."/>
            <person name="Rokhsar D."/>
        </authorList>
    </citation>
    <scope>NUCLEOTIDE SEQUENCE</scope>
</reference>
<dbReference type="Gene3D" id="3.80.10.10">
    <property type="entry name" value="Ribonuclease Inhibitor"/>
    <property type="match status" value="2"/>
</dbReference>
<dbReference type="InterPro" id="IPR032675">
    <property type="entry name" value="LRR_dom_sf"/>
</dbReference>
<evidence type="ECO:0000313" key="4">
    <source>
        <dbReference type="EMBL" id="KDO57449.1"/>
    </source>
</evidence>
<keyword evidence="2" id="KW-0677">Repeat</keyword>
<dbReference type="SMART" id="SM00369">
    <property type="entry name" value="LRR_TYP"/>
    <property type="match status" value="5"/>
</dbReference>
<dbReference type="STRING" id="2711.A0A067EQI2"/>
<dbReference type="SUPFAM" id="SSF52058">
    <property type="entry name" value="L domain-like"/>
    <property type="match status" value="1"/>
</dbReference>
<proteinExistence type="predicted"/>
<evidence type="ECO:0000313" key="5">
    <source>
        <dbReference type="Proteomes" id="UP000027120"/>
    </source>
</evidence>
<protein>
    <recommendedName>
        <fullName evidence="3">R13L1/DRL21-like LRR repeat region domain-containing protein</fullName>
    </recommendedName>
</protein>
<evidence type="ECO:0000256" key="2">
    <source>
        <dbReference type="ARBA" id="ARBA00022737"/>
    </source>
</evidence>
<feature type="non-terminal residue" evidence="4">
    <location>
        <position position="1"/>
    </location>
</feature>
<dbReference type="Pfam" id="PF25019">
    <property type="entry name" value="LRR_R13L1-DRL21"/>
    <property type="match status" value="1"/>
</dbReference>
<evidence type="ECO:0000256" key="1">
    <source>
        <dbReference type="ARBA" id="ARBA00022614"/>
    </source>
</evidence>
<dbReference type="EMBL" id="KK784962">
    <property type="protein sequence ID" value="KDO57449.1"/>
    <property type="molecule type" value="Genomic_DNA"/>
</dbReference>
<dbReference type="InterPro" id="IPR001611">
    <property type="entry name" value="Leu-rich_rpt"/>
</dbReference>
<organism evidence="4 5">
    <name type="scientific">Citrus sinensis</name>
    <name type="common">Sweet orange</name>
    <name type="synonym">Citrus aurantium var. sinensis</name>
    <dbReference type="NCBI Taxonomy" id="2711"/>
    <lineage>
        <taxon>Eukaryota</taxon>
        <taxon>Viridiplantae</taxon>
        <taxon>Streptophyta</taxon>
        <taxon>Embryophyta</taxon>
        <taxon>Tracheophyta</taxon>
        <taxon>Spermatophyta</taxon>
        <taxon>Magnoliopsida</taxon>
        <taxon>eudicotyledons</taxon>
        <taxon>Gunneridae</taxon>
        <taxon>Pentapetalae</taxon>
        <taxon>rosids</taxon>
        <taxon>malvids</taxon>
        <taxon>Sapindales</taxon>
        <taxon>Rutaceae</taxon>
        <taxon>Aurantioideae</taxon>
        <taxon>Citrus</taxon>
    </lineage>
</organism>
<dbReference type="AlphaFoldDB" id="A0A067EQI2"/>
<evidence type="ECO:0000259" key="3">
    <source>
        <dbReference type="Pfam" id="PF25019"/>
    </source>
</evidence>
<dbReference type="InterPro" id="IPR003591">
    <property type="entry name" value="Leu-rich_rpt_typical-subtyp"/>
</dbReference>